<feature type="transmembrane region" description="Helical" evidence="9">
    <location>
        <begin position="15"/>
        <end position="32"/>
    </location>
</feature>
<dbReference type="InterPro" id="IPR020846">
    <property type="entry name" value="MFS_dom"/>
</dbReference>
<accession>A0A0G4KCI3</accession>
<evidence type="ECO:0000313" key="12">
    <source>
        <dbReference type="Proteomes" id="UP000044602"/>
    </source>
</evidence>
<feature type="transmembrane region" description="Helical" evidence="9">
    <location>
        <begin position="461"/>
        <end position="481"/>
    </location>
</feature>
<dbReference type="NCBIfam" id="TIGR00879">
    <property type="entry name" value="SP"/>
    <property type="match status" value="1"/>
</dbReference>
<dbReference type="InterPro" id="IPR050360">
    <property type="entry name" value="MFS_Sugar_Transporters"/>
</dbReference>
<evidence type="ECO:0000259" key="10">
    <source>
        <dbReference type="PROSITE" id="PS50850"/>
    </source>
</evidence>
<dbReference type="EMBL" id="CVQH01000001">
    <property type="protein sequence ID" value="CRJ80383.1"/>
    <property type="molecule type" value="Genomic_DNA"/>
</dbReference>
<dbReference type="PANTHER" id="PTHR48022:SF68">
    <property type="entry name" value="MAJOR FACILITATOR SUPERFAMILY (MFS) PROFILE DOMAIN-CONTAINING PROTEIN-RELATED"/>
    <property type="match status" value="1"/>
</dbReference>
<proteinExistence type="inferred from homology"/>
<evidence type="ECO:0000256" key="7">
    <source>
        <dbReference type="RuleBase" id="RU003346"/>
    </source>
</evidence>
<organism evidence="11 12">
    <name type="scientific">Verticillium longisporum</name>
    <name type="common">Verticillium dahliae var. longisporum</name>
    <dbReference type="NCBI Taxonomy" id="100787"/>
    <lineage>
        <taxon>Eukaryota</taxon>
        <taxon>Fungi</taxon>
        <taxon>Dikarya</taxon>
        <taxon>Ascomycota</taxon>
        <taxon>Pezizomycotina</taxon>
        <taxon>Sordariomycetes</taxon>
        <taxon>Hypocreomycetidae</taxon>
        <taxon>Glomerellales</taxon>
        <taxon>Plectosphaerellaceae</taxon>
        <taxon>Verticillium</taxon>
    </lineage>
</organism>
<evidence type="ECO:0000256" key="8">
    <source>
        <dbReference type="SAM" id="MobiDB-lite"/>
    </source>
</evidence>
<keyword evidence="6 9" id="KW-0472">Membrane</keyword>
<dbReference type="Proteomes" id="UP000044602">
    <property type="component" value="Unassembled WGS sequence"/>
</dbReference>
<dbReference type="GO" id="GO:0016020">
    <property type="term" value="C:membrane"/>
    <property type="evidence" value="ECO:0007669"/>
    <property type="project" value="UniProtKB-SubCell"/>
</dbReference>
<dbReference type="FunFam" id="1.20.1250.20:FF:000061">
    <property type="entry name" value="MFS sugar transporter"/>
    <property type="match status" value="1"/>
</dbReference>
<evidence type="ECO:0000256" key="9">
    <source>
        <dbReference type="SAM" id="Phobius"/>
    </source>
</evidence>
<feature type="region of interest" description="Disordered" evidence="8">
    <location>
        <begin position="536"/>
        <end position="567"/>
    </location>
</feature>
<keyword evidence="5 9" id="KW-1133">Transmembrane helix</keyword>
<name>A0A0G4KCI3_VERLO</name>
<dbReference type="PANTHER" id="PTHR48022">
    <property type="entry name" value="PLASTIDIC GLUCOSE TRANSPORTER 4"/>
    <property type="match status" value="1"/>
</dbReference>
<evidence type="ECO:0000256" key="6">
    <source>
        <dbReference type="ARBA" id="ARBA00023136"/>
    </source>
</evidence>
<feature type="transmembrane region" description="Helical" evidence="9">
    <location>
        <begin position="183"/>
        <end position="200"/>
    </location>
</feature>
<dbReference type="SUPFAM" id="SSF103473">
    <property type="entry name" value="MFS general substrate transporter"/>
    <property type="match status" value="1"/>
</dbReference>
<feature type="transmembrane region" description="Helical" evidence="9">
    <location>
        <begin position="397"/>
        <end position="419"/>
    </location>
</feature>
<evidence type="ECO:0000256" key="2">
    <source>
        <dbReference type="ARBA" id="ARBA00010992"/>
    </source>
</evidence>
<evidence type="ECO:0000256" key="3">
    <source>
        <dbReference type="ARBA" id="ARBA00022448"/>
    </source>
</evidence>
<feature type="transmembrane region" description="Helical" evidence="9">
    <location>
        <begin position="98"/>
        <end position="119"/>
    </location>
</feature>
<feature type="compositionally biased region" description="Basic and acidic residues" evidence="8">
    <location>
        <begin position="536"/>
        <end position="550"/>
    </location>
</feature>
<feature type="domain" description="Major facilitator superfamily (MFS) profile" evidence="10">
    <location>
        <begin position="19"/>
        <end position="485"/>
    </location>
</feature>
<sequence>MGIGDKFFGLRGKKLGWMIGFCAGMDFLLFGYDQGVMGGILTLRISWISSLKLTRISRCYGWYLDAEDFLDQFPEIDPDTATNAAESSTRATHQGISIASYNLGCFFGAILAIFIGNPLGRKRMIILGTAIMVVGAALQASAFGIAHLIVGRIITGLGNGINTSTVPTWQSETSSSHKRGKMVMFEGALITAGIMISYWIDLGFSFAAGSVAWRFPLAFQIFFCILILATVWKLPESPRWLMLKGREDDAREVISALADLPMDHQFVENEFTSIKETVAEMSKGSFKDLFSSDENRHLHRVVLAYVNQMFQQISGINLITYYAAVIYSGLGMSPFMSRLLAALNGTEYFLASLPPIWLVERVGRRKLMLFGAAGQAATMAILTGVNSQDGTAFKITGIVFLFIFNTFFAIGWLGMTWLYPAEIVPLRIRAPANGFSTSANWIWNFMVVMITPVSFNDIGHYTYLIFAVINAIIVPVVYFFYPETAYRSLEEMDAIFQKAKGAAGWFSVVKIAHDEPRRYGKNGELLIDHDDAEEKGRHMHHSVDGSDSRSADGMFNRVDDERKRNEN</sequence>
<dbReference type="InterPro" id="IPR036259">
    <property type="entry name" value="MFS_trans_sf"/>
</dbReference>
<feature type="transmembrane region" description="Helical" evidence="9">
    <location>
        <begin position="367"/>
        <end position="385"/>
    </location>
</feature>
<dbReference type="InterPro" id="IPR003663">
    <property type="entry name" value="Sugar/inositol_transpt"/>
</dbReference>
<evidence type="ECO:0000256" key="5">
    <source>
        <dbReference type="ARBA" id="ARBA00022989"/>
    </source>
</evidence>
<gene>
    <name evidence="11" type="ORF">BN1708_000231</name>
</gene>
<dbReference type="Pfam" id="PF00083">
    <property type="entry name" value="Sugar_tr"/>
    <property type="match status" value="1"/>
</dbReference>
<dbReference type="GO" id="GO:0005351">
    <property type="term" value="F:carbohydrate:proton symporter activity"/>
    <property type="evidence" value="ECO:0007669"/>
    <property type="project" value="TreeGrafter"/>
</dbReference>
<keyword evidence="3 7" id="KW-0813">Transport</keyword>
<comment type="similarity">
    <text evidence="2 7">Belongs to the major facilitator superfamily. Sugar transporter (TC 2.A.1.1) family.</text>
</comment>
<evidence type="ECO:0000313" key="11">
    <source>
        <dbReference type="EMBL" id="CRJ80383.1"/>
    </source>
</evidence>
<feature type="compositionally biased region" description="Basic and acidic residues" evidence="8">
    <location>
        <begin position="557"/>
        <end position="567"/>
    </location>
</feature>
<keyword evidence="12" id="KW-1185">Reference proteome</keyword>
<protein>
    <recommendedName>
        <fullName evidence="10">Major facilitator superfamily (MFS) profile domain-containing protein</fullName>
    </recommendedName>
</protein>
<reference evidence="11 12" key="1">
    <citation type="submission" date="2015-05" db="EMBL/GenBank/DDBJ databases">
        <authorList>
            <person name="Wang D.B."/>
            <person name="Wang M."/>
        </authorList>
    </citation>
    <scope>NUCLEOTIDE SEQUENCE [LARGE SCALE GENOMIC DNA]</scope>
    <source>
        <strain evidence="11">VL1</strain>
    </source>
</reference>
<dbReference type="InterPro" id="IPR005828">
    <property type="entry name" value="MFS_sugar_transport-like"/>
</dbReference>
<evidence type="ECO:0000256" key="4">
    <source>
        <dbReference type="ARBA" id="ARBA00022692"/>
    </source>
</evidence>
<feature type="transmembrane region" description="Helical" evidence="9">
    <location>
        <begin position="125"/>
        <end position="150"/>
    </location>
</feature>
<dbReference type="Gene3D" id="1.20.1250.20">
    <property type="entry name" value="MFS general substrate transporter like domains"/>
    <property type="match status" value="1"/>
</dbReference>
<keyword evidence="4 9" id="KW-0812">Transmembrane</keyword>
<comment type="subcellular location">
    <subcellularLocation>
        <location evidence="1">Membrane</location>
        <topology evidence="1">Multi-pass membrane protein</topology>
    </subcellularLocation>
</comment>
<evidence type="ECO:0000256" key="1">
    <source>
        <dbReference type="ARBA" id="ARBA00004141"/>
    </source>
</evidence>
<dbReference type="AlphaFoldDB" id="A0A0G4KCI3"/>
<dbReference type="PROSITE" id="PS50850">
    <property type="entry name" value="MFS"/>
    <property type="match status" value="1"/>
</dbReference>
<dbReference type="PRINTS" id="PR00171">
    <property type="entry name" value="SUGRTRNSPORT"/>
</dbReference>
<feature type="transmembrane region" description="Helical" evidence="9">
    <location>
        <begin position="212"/>
        <end position="234"/>
    </location>
</feature>